<dbReference type="PANTHER" id="PTHR11439:SF511">
    <property type="match status" value="1"/>
</dbReference>
<dbReference type="Proteomes" id="UP000004994">
    <property type="component" value="Chromosome 11"/>
</dbReference>
<proteinExistence type="predicted"/>
<dbReference type="AlphaFoldDB" id="A0A3Q7JKT7"/>
<evidence type="ECO:0000313" key="2">
    <source>
        <dbReference type="EnsemblPlants" id="Solyc11g020823.1.1"/>
    </source>
</evidence>
<organism evidence="2">
    <name type="scientific">Solanum lycopersicum</name>
    <name type="common">Tomato</name>
    <name type="synonym">Lycopersicon esculentum</name>
    <dbReference type="NCBI Taxonomy" id="4081"/>
    <lineage>
        <taxon>Eukaryota</taxon>
        <taxon>Viridiplantae</taxon>
        <taxon>Streptophyta</taxon>
        <taxon>Embryophyta</taxon>
        <taxon>Tracheophyta</taxon>
        <taxon>Spermatophyta</taxon>
        <taxon>Magnoliopsida</taxon>
        <taxon>eudicotyledons</taxon>
        <taxon>Gunneridae</taxon>
        <taxon>Pentapetalae</taxon>
        <taxon>asterids</taxon>
        <taxon>lamiids</taxon>
        <taxon>Solanales</taxon>
        <taxon>Solanaceae</taxon>
        <taxon>Solanoideae</taxon>
        <taxon>Solaneae</taxon>
        <taxon>Solanum</taxon>
        <taxon>Solanum subgen. Lycopersicon</taxon>
    </lineage>
</organism>
<dbReference type="InterPro" id="IPR013103">
    <property type="entry name" value="RVT_2"/>
</dbReference>
<dbReference type="Pfam" id="PF07727">
    <property type="entry name" value="RVT_2"/>
    <property type="match status" value="1"/>
</dbReference>
<feature type="domain" description="Reverse transcriptase Ty1/copia-type" evidence="1">
    <location>
        <begin position="69"/>
        <end position="153"/>
    </location>
</feature>
<dbReference type="Gramene" id="Solyc11g020823.1.1">
    <property type="protein sequence ID" value="Solyc11g020823.1.1"/>
    <property type="gene ID" value="Solyc11g020823.1"/>
</dbReference>
<evidence type="ECO:0000313" key="3">
    <source>
        <dbReference type="Proteomes" id="UP000004994"/>
    </source>
</evidence>
<evidence type="ECO:0000259" key="1">
    <source>
        <dbReference type="Pfam" id="PF07727"/>
    </source>
</evidence>
<keyword evidence="3" id="KW-1185">Reference proteome</keyword>
<dbReference type="SUPFAM" id="SSF56672">
    <property type="entry name" value="DNA/RNA polymerases"/>
    <property type="match status" value="1"/>
</dbReference>
<sequence length="256" mass="29025">MVNTYDSVAEGTKVDYKGKGVAYEIESSQNRESEMGLYPFTKEQYGQIVNLLKNMRDNNNAADLSANLSESITLVLVYVDDMLITGDILRLISETKVYLQQAFRMKDLGELNNFLGIEFARSKKGILMHQRKYSLDLISEIGLGVAKPAMTPMDTNVKLTSQEYDDHVSKTKAEPTADEGAYQRLIDLIYLFCVQNLSQYLQAPKQSHMEATIRVSQNRESYYLAVRNLHVSAYRDTDWVACPNSRRSVTGHVVKL</sequence>
<dbReference type="STRING" id="4081.A0A3Q7JKT7"/>
<name>A0A3Q7JKT7_SOLLC</name>
<dbReference type="EnsemblPlants" id="Solyc11g020823.1.1">
    <property type="protein sequence ID" value="Solyc11g020823.1.1"/>
    <property type="gene ID" value="Solyc11g020823.1"/>
</dbReference>
<dbReference type="InterPro" id="IPR043502">
    <property type="entry name" value="DNA/RNA_pol_sf"/>
</dbReference>
<reference evidence="2" key="2">
    <citation type="submission" date="2019-01" db="UniProtKB">
        <authorList>
            <consortium name="EnsemblPlants"/>
        </authorList>
    </citation>
    <scope>IDENTIFICATION</scope>
    <source>
        <strain evidence="2">cv. Heinz 1706</strain>
    </source>
</reference>
<dbReference type="InParanoid" id="A0A3Q7JKT7"/>
<dbReference type="OMA" id="DWEACSH"/>
<reference evidence="2" key="1">
    <citation type="journal article" date="2012" name="Nature">
        <title>The tomato genome sequence provides insights into fleshy fruit evolution.</title>
        <authorList>
            <consortium name="Tomato Genome Consortium"/>
        </authorList>
    </citation>
    <scope>NUCLEOTIDE SEQUENCE [LARGE SCALE GENOMIC DNA]</scope>
    <source>
        <strain evidence="2">cv. Heinz 1706</strain>
    </source>
</reference>
<protein>
    <recommendedName>
        <fullName evidence="1">Reverse transcriptase Ty1/copia-type domain-containing protein</fullName>
    </recommendedName>
</protein>
<accession>A0A3Q7JKT7</accession>
<dbReference type="PANTHER" id="PTHR11439">
    <property type="entry name" value="GAG-POL-RELATED RETROTRANSPOSON"/>
    <property type="match status" value="1"/>
</dbReference>